<evidence type="ECO:0000256" key="1">
    <source>
        <dbReference type="SAM" id="MobiDB-lite"/>
    </source>
</evidence>
<dbReference type="AlphaFoldDB" id="A0A9P6FQ05"/>
<dbReference type="Proteomes" id="UP000780801">
    <property type="component" value="Unassembled WGS sequence"/>
</dbReference>
<sequence length="266" mass="28933">MYEFDSWQFLAENLKQRGYCVYQFRYGMIPGFPGIGGLTDIQDSAHQLGDYVDKVLASTTASKVDLVGHSEGTVVSRWYAKFLDNQKVRSVVSVSPIGQGTTIQGLLGFSKLVGWYDILANAVHGLCAACTQLLEGSDLLSQLYYTKAGSAEYGSGSDLVPHVQYLSILTNQDQLVTPYTNGLLSIPEAPKGDESTASSTSRMELDPVYSSKNLVLEDYCGMDPEHSNHFGLFQSPFALNAIDAFLTPPSQGQGDSGRPNENWACS</sequence>
<name>A0A9P6FQ05_9FUNG</name>
<proteinExistence type="predicted"/>
<dbReference type="EMBL" id="JAABOA010003407">
    <property type="protein sequence ID" value="KAF9578706.1"/>
    <property type="molecule type" value="Genomic_DNA"/>
</dbReference>
<accession>A0A9P6FQ05</accession>
<gene>
    <name evidence="2" type="ORF">BGW38_005375</name>
</gene>
<evidence type="ECO:0008006" key="4">
    <source>
        <dbReference type="Google" id="ProtNLM"/>
    </source>
</evidence>
<dbReference type="InterPro" id="IPR029058">
    <property type="entry name" value="AB_hydrolase_fold"/>
</dbReference>
<dbReference type="SUPFAM" id="SSF53474">
    <property type="entry name" value="alpha/beta-Hydrolases"/>
    <property type="match status" value="1"/>
</dbReference>
<organism evidence="2 3">
    <name type="scientific">Lunasporangiospora selenospora</name>
    <dbReference type="NCBI Taxonomy" id="979761"/>
    <lineage>
        <taxon>Eukaryota</taxon>
        <taxon>Fungi</taxon>
        <taxon>Fungi incertae sedis</taxon>
        <taxon>Mucoromycota</taxon>
        <taxon>Mortierellomycotina</taxon>
        <taxon>Mortierellomycetes</taxon>
        <taxon>Mortierellales</taxon>
        <taxon>Mortierellaceae</taxon>
        <taxon>Lunasporangiospora</taxon>
    </lineage>
</organism>
<reference evidence="2" key="1">
    <citation type="journal article" date="2020" name="Fungal Divers.">
        <title>Resolving the Mortierellaceae phylogeny through synthesis of multi-gene phylogenetics and phylogenomics.</title>
        <authorList>
            <person name="Vandepol N."/>
            <person name="Liber J."/>
            <person name="Desiro A."/>
            <person name="Na H."/>
            <person name="Kennedy M."/>
            <person name="Barry K."/>
            <person name="Grigoriev I.V."/>
            <person name="Miller A.N."/>
            <person name="O'Donnell K."/>
            <person name="Stajich J.E."/>
            <person name="Bonito G."/>
        </authorList>
    </citation>
    <scope>NUCLEOTIDE SEQUENCE</scope>
    <source>
        <strain evidence="2">KOD1015</strain>
    </source>
</reference>
<evidence type="ECO:0000313" key="3">
    <source>
        <dbReference type="Proteomes" id="UP000780801"/>
    </source>
</evidence>
<protein>
    <recommendedName>
        <fullName evidence="4">Triacylglycerol lipase</fullName>
    </recommendedName>
</protein>
<dbReference type="OrthoDB" id="9974421at2759"/>
<comment type="caution">
    <text evidence="2">The sequence shown here is derived from an EMBL/GenBank/DDBJ whole genome shotgun (WGS) entry which is preliminary data.</text>
</comment>
<evidence type="ECO:0000313" key="2">
    <source>
        <dbReference type="EMBL" id="KAF9578706.1"/>
    </source>
</evidence>
<dbReference type="Gene3D" id="3.40.50.1820">
    <property type="entry name" value="alpha/beta hydrolase"/>
    <property type="match status" value="1"/>
</dbReference>
<feature type="region of interest" description="Disordered" evidence="1">
    <location>
        <begin position="246"/>
        <end position="266"/>
    </location>
</feature>
<keyword evidence="3" id="KW-1185">Reference proteome</keyword>